<dbReference type="AlphaFoldDB" id="A0A5B7HDM5"/>
<evidence type="ECO:0000313" key="3">
    <source>
        <dbReference type="Proteomes" id="UP000324222"/>
    </source>
</evidence>
<feature type="transmembrane region" description="Helical" evidence="1">
    <location>
        <begin position="49"/>
        <end position="70"/>
    </location>
</feature>
<dbReference type="Proteomes" id="UP000324222">
    <property type="component" value="Unassembled WGS sequence"/>
</dbReference>
<comment type="caution">
    <text evidence="2">The sequence shown here is derived from an EMBL/GenBank/DDBJ whole genome shotgun (WGS) entry which is preliminary data.</text>
</comment>
<evidence type="ECO:0000256" key="1">
    <source>
        <dbReference type="SAM" id="Phobius"/>
    </source>
</evidence>
<protein>
    <submittedName>
        <fullName evidence="2">Uncharacterized protein</fullName>
    </submittedName>
</protein>
<keyword evidence="3" id="KW-1185">Reference proteome</keyword>
<name>A0A5B7HDM5_PORTR</name>
<organism evidence="2 3">
    <name type="scientific">Portunus trituberculatus</name>
    <name type="common">Swimming crab</name>
    <name type="synonym">Neptunus trituberculatus</name>
    <dbReference type="NCBI Taxonomy" id="210409"/>
    <lineage>
        <taxon>Eukaryota</taxon>
        <taxon>Metazoa</taxon>
        <taxon>Ecdysozoa</taxon>
        <taxon>Arthropoda</taxon>
        <taxon>Crustacea</taxon>
        <taxon>Multicrustacea</taxon>
        <taxon>Malacostraca</taxon>
        <taxon>Eumalacostraca</taxon>
        <taxon>Eucarida</taxon>
        <taxon>Decapoda</taxon>
        <taxon>Pleocyemata</taxon>
        <taxon>Brachyura</taxon>
        <taxon>Eubrachyura</taxon>
        <taxon>Portunoidea</taxon>
        <taxon>Portunidae</taxon>
        <taxon>Portuninae</taxon>
        <taxon>Portunus</taxon>
    </lineage>
</organism>
<proteinExistence type="predicted"/>
<accession>A0A5B7HDM5</accession>
<feature type="transmembrane region" description="Helical" evidence="1">
    <location>
        <begin position="76"/>
        <end position="98"/>
    </location>
</feature>
<feature type="transmembrane region" description="Helical" evidence="1">
    <location>
        <begin position="16"/>
        <end position="37"/>
    </location>
</feature>
<keyword evidence="1" id="KW-0472">Membrane</keyword>
<evidence type="ECO:0000313" key="2">
    <source>
        <dbReference type="EMBL" id="MPC67417.1"/>
    </source>
</evidence>
<dbReference type="EMBL" id="VSRR010026218">
    <property type="protein sequence ID" value="MPC67417.1"/>
    <property type="molecule type" value="Genomic_DNA"/>
</dbReference>
<keyword evidence="1" id="KW-1133">Transmembrane helix</keyword>
<gene>
    <name evidence="2" type="ORF">E2C01_061592</name>
</gene>
<sequence length="103" mass="11815">MFVYINLNAFLPIPEYIISVASCLVLSSRIFLVFCPLSFFSLASPFSSLTFSLSTRFISLFIQILLYSVSPDSFPVLAYNISFTHFNFYWSLSPLTIFTKLLR</sequence>
<keyword evidence="1" id="KW-0812">Transmembrane</keyword>
<reference evidence="2 3" key="1">
    <citation type="submission" date="2019-05" db="EMBL/GenBank/DDBJ databases">
        <title>Another draft genome of Portunus trituberculatus and its Hox gene families provides insights of decapod evolution.</title>
        <authorList>
            <person name="Jeong J.-H."/>
            <person name="Song I."/>
            <person name="Kim S."/>
            <person name="Choi T."/>
            <person name="Kim D."/>
            <person name="Ryu S."/>
            <person name="Kim W."/>
        </authorList>
    </citation>
    <scope>NUCLEOTIDE SEQUENCE [LARGE SCALE GENOMIC DNA]</scope>
    <source>
        <tissue evidence="2">Muscle</tissue>
    </source>
</reference>